<keyword evidence="3" id="KW-1185">Reference proteome</keyword>
<dbReference type="InParanoid" id="K9UA58"/>
<dbReference type="AlphaFoldDB" id="K9UA58"/>
<dbReference type="KEGG" id="cthe:Chro_5947"/>
<feature type="transmembrane region" description="Helical" evidence="1">
    <location>
        <begin position="83"/>
        <end position="103"/>
    </location>
</feature>
<sequence length="333" mass="37802">MFESLNTPEVSRLALVIGAFTSVAYKNIYGINPGGVIVPGFIIILFLISPIWCITTLVLSFVIYFIYKRFLEQTSYKRKTPMYVLSFLSLGVANLIALLYIQLGWLVDSLDSLSGTLLPAVIAFTFTKQQINKVVKGIALTTLFTAFILFATYGLFSYLFDLDFDTLKPLYLGKEIIEFKYPFIHFYITLAVGYLIYRYKDIRPGGYMVAPIAAVLLIHPLTAITFLLGCLIVYTITQLICKFTLIVGLKRYTLALFLSTIYVWITELLFLYFDSTILPFKGSNIYVIVTIMSYVNDTILYSKKEIKFYIFVTVIAAIIDYILTESLPELLAS</sequence>
<evidence type="ECO:0000313" key="3">
    <source>
        <dbReference type="Proteomes" id="UP000010384"/>
    </source>
</evidence>
<keyword evidence="2" id="KW-0614">Plasmid</keyword>
<feature type="transmembrane region" description="Helical" evidence="1">
    <location>
        <begin position="209"/>
        <end position="234"/>
    </location>
</feature>
<keyword evidence="1" id="KW-0472">Membrane</keyword>
<dbReference type="RefSeq" id="WP_015163218.1">
    <property type="nucleotide sequence ID" value="NC_019699.1"/>
</dbReference>
<dbReference type="EMBL" id="CP003598">
    <property type="protein sequence ID" value="AFY91281.1"/>
    <property type="molecule type" value="Genomic_DNA"/>
</dbReference>
<geneLocation type="plasmid" evidence="2 3">
    <name>pCHRO.01</name>
</geneLocation>
<organism evidence="2 3">
    <name type="scientific">Chroococcidiopsis thermalis (strain PCC 7203)</name>
    <dbReference type="NCBI Taxonomy" id="251229"/>
    <lineage>
        <taxon>Bacteria</taxon>
        <taxon>Bacillati</taxon>
        <taxon>Cyanobacteriota</taxon>
        <taxon>Cyanophyceae</taxon>
        <taxon>Chroococcidiopsidales</taxon>
        <taxon>Chroococcidiopsidaceae</taxon>
        <taxon>Chroococcidiopsis</taxon>
    </lineage>
</organism>
<gene>
    <name evidence="2" type="ORF">Chro_5947</name>
</gene>
<dbReference type="Proteomes" id="UP000010384">
    <property type="component" value="Plasmid pCHRO.01"/>
</dbReference>
<evidence type="ECO:0000256" key="1">
    <source>
        <dbReference type="SAM" id="Phobius"/>
    </source>
</evidence>
<reference evidence="2 3" key="1">
    <citation type="submission" date="2012-06" db="EMBL/GenBank/DDBJ databases">
        <title>Finished plasmid 1 of genome of Chroococcidiopsis thermalis PCC 7203.</title>
        <authorList>
            <consortium name="US DOE Joint Genome Institute"/>
            <person name="Gugger M."/>
            <person name="Coursin T."/>
            <person name="Rippka R."/>
            <person name="Tandeau De Marsac N."/>
            <person name="Huntemann M."/>
            <person name="Wei C.-L."/>
            <person name="Han J."/>
            <person name="Detter J.C."/>
            <person name="Han C."/>
            <person name="Tapia R."/>
            <person name="Davenport K."/>
            <person name="Daligault H."/>
            <person name="Erkkila T."/>
            <person name="Gu W."/>
            <person name="Munk A.C.C."/>
            <person name="Teshima H."/>
            <person name="Xu Y."/>
            <person name="Chain P."/>
            <person name="Chen A."/>
            <person name="Krypides N."/>
            <person name="Mavromatis K."/>
            <person name="Markowitz V."/>
            <person name="Szeto E."/>
            <person name="Ivanova N."/>
            <person name="Mikhailova N."/>
            <person name="Ovchinnikova G."/>
            <person name="Pagani I."/>
            <person name="Pati A."/>
            <person name="Goodwin L."/>
            <person name="Peters L."/>
            <person name="Pitluck S."/>
            <person name="Woyke T."/>
            <person name="Kerfeld C."/>
        </authorList>
    </citation>
    <scope>NUCLEOTIDE SEQUENCE [LARGE SCALE GENOMIC DNA]</scope>
    <source>
        <strain evidence="2 3">PCC 7203</strain>
        <plasmid evidence="2 3">pCHRO.01</plasmid>
    </source>
</reference>
<feature type="transmembrane region" description="Helical" evidence="1">
    <location>
        <begin position="12"/>
        <end position="29"/>
    </location>
</feature>
<keyword evidence="1" id="KW-1133">Transmembrane helix</keyword>
<proteinExistence type="predicted"/>
<dbReference type="Pfam" id="PF14102">
    <property type="entry name" value="Caps_synth_CapC"/>
    <property type="match status" value="2"/>
</dbReference>
<name>K9UA58_CHRTP</name>
<accession>K9UA58</accession>
<dbReference type="GO" id="GO:0045227">
    <property type="term" value="P:capsule polysaccharide biosynthetic process"/>
    <property type="evidence" value="ECO:0007669"/>
    <property type="project" value="InterPro"/>
</dbReference>
<feature type="transmembrane region" description="Helical" evidence="1">
    <location>
        <begin position="179"/>
        <end position="197"/>
    </location>
</feature>
<evidence type="ECO:0000313" key="2">
    <source>
        <dbReference type="EMBL" id="AFY91281.1"/>
    </source>
</evidence>
<feature type="transmembrane region" description="Helical" evidence="1">
    <location>
        <begin position="138"/>
        <end position="159"/>
    </location>
</feature>
<keyword evidence="1" id="KW-0812">Transmembrane</keyword>
<dbReference type="HOGENOM" id="CLU_852103_0_0_3"/>
<protein>
    <submittedName>
        <fullName evidence="2">Uncharacterized protein</fullName>
    </submittedName>
</protein>
<dbReference type="GO" id="GO:0016020">
    <property type="term" value="C:membrane"/>
    <property type="evidence" value="ECO:0007669"/>
    <property type="project" value="InterPro"/>
</dbReference>
<feature type="transmembrane region" description="Helical" evidence="1">
    <location>
        <begin position="41"/>
        <end position="67"/>
    </location>
</feature>
<feature type="transmembrane region" description="Helical" evidence="1">
    <location>
        <begin position="254"/>
        <end position="273"/>
    </location>
</feature>
<feature type="transmembrane region" description="Helical" evidence="1">
    <location>
        <begin position="308"/>
        <end position="324"/>
    </location>
</feature>
<dbReference type="InterPro" id="IPR008338">
    <property type="entry name" value="Capsule_biosynth_CapC"/>
</dbReference>